<evidence type="ECO:0000256" key="1">
    <source>
        <dbReference type="ARBA" id="ARBA00001971"/>
    </source>
</evidence>
<keyword evidence="15" id="KW-0732">Signal</keyword>
<dbReference type="AlphaFoldDB" id="A0AAT9UTJ7"/>
<keyword evidence="6 14" id="KW-0349">Heme</keyword>
<evidence type="ECO:0000256" key="7">
    <source>
        <dbReference type="ARBA" id="ARBA00022723"/>
    </source>
</evidence>
<evidence type="ECO:0000256" key="15">
    <source>
        <dbReference type="SAM" id="SignalP"/>
    </source>
</evidence>
<evidence type="ECO:0000256" key="4">
    <source>
        <dbReference type="ARBA" id="ARBA00004406"/>
    </source>
</evidence>
<dbReference type="PANTHER" id="PTHR24300:SF376">
    <property type="entry name" value="CYTOCHROME P450 15A1"/>
    <property type="match status" value="1"/>
</dbReference>
<dbReference type="GO" id="GO:0006082">
    <property type="term" value="P:organic acid metabolic process"/>
    <property type="evidence" value="ECO:0007669"/>
    <property type="project" value="TreeGrafter"/>
</dbReference>
<dbReference type="EMBL" id="OR117231">
    <property type="protein sequence ID" value="WIM41671.1"/>
    <property type="molecule type" value="mRNA"/>
</dbReference>
<dbReference type="GO" id="GO:0016712">
    <property type="term" value="F:oxidoreductase activity, acting on paired donors, with incorporation or reduction of molecular oxygen, reduced flavin or flavoprotein as one donor, and incorporation of one atom of oxygen"/>
    <property type="evidence" value="ECO:0007669"/>
    <property type="project" value="TreeGrafter"/>
</dbReference>
<comment type="similarity">
    <text evidence="5">Belongs to the cytochrome P450 family.</text>
</comment>
<evidence type="ECO:0000256" key="12">
    <source>
        <dbReference type="ARBA" id="ARBA00023033"/>
    </source>
</evidence>
<feature type="binding site" description="axial binding residue" evidence="14">
    <location>
        <position position="421"/>
    </location>
    <ligand>
        <name>heme</name>
        <dbReference type="ChEBI" id="CHEBI:30413"/>
    </ligand>
    <ligandPart>
        <name>Fe</name>
        <dbReference type="ChEBI" id="CHEBI:18248"/>
    </ligandPart>
</feature>
<dbReference type="GO" id="GO:0008395">
    <property type="term" value="F:steroid hydroxylase activity"/>
    <property type="evidence" value="ECO:0007669"/>
    <property type="project" value="TreeGrafter"/>
</dbReference>
<dbReference type="GO" id="GO:0020037">
    <property type="term" value="F:heme binding"/>
    <property type="evidence" value="ECO:0007669"/>
    <property type="project" value="InterPro"/>
</dbReference>
<comment type="function">
    <text evidence="2">May be involved in the metabolism of insect hormones and in the breakdown of synthetic insecticides.</text>
</comment>
<name>A0AAT9UTJ7_MACHI</name>
<evidence type="ECO:0000256" key="3">
    <source>
        <dbReference type="ARBA" id="ARBA00004174"/>
    </source>
</evidence>
<keyword evidence="8" id="KW-0256">Endoplasmic reticulum</keyword>
<dbReference type="GO" id="GO:0005506">
    <property type="term" value="F:iron ion binding"/>
    <property type="evidence" value="ECO:0007669"/>
    <property type="project" value="InterPro"/>
</dbReference>
<dbReference type="Gene3D" id="1.10.630.10">
    <property type="entry name" value="Cytochrome P450"/>
    <property type="match status" value="1"/>
</dbReference>
<dbReference type="GO" id="GO:0005789">
    <property type="term" value="C:endoplasmic reticulum membrane"/>
    <property type="evidence" value="ECO:0007669"/>
    <property type="project" value="UniProtKB-SubCell"/>
</dbReference>
<proteinExistence type="evidence at transcript level"/>
<dbReference type="InterPro" id="IPR001128">
    <property type="entry name" value="Cyt_P450"/>
</dbReference>
<keyword evidence="13" id="KW-0472">Membrane</keyword>
<dbReference type="PRINTS" id="PR00385">
    <property type="entry name" value="P450"/>
</dbReference>
<evidence type="ECO:0000256" key="2">
    <source>
        <dbReference type="ARBA" id="ARBA00003690"/>
    </source>
</evidence>
<evidence type="ECO:0000256" key="14">
    <source>
        <dbReference type="PIRSR" id="PIRSR602401-1"/>
    </source>
</evidence>
<evidence type="ECO:0000256" key="11">
    <source>
        <dbReference type="ARBA" id="ARBA00023004"/>
    </source>
</evidence>
<dbReference type="SUPFAM" id="SSF48264">
    <property type="entry name" value="Cytochrome P450"/>
    <property type="match status" value="1"/>
</dbReference>
<dbReference type="PRINTS" id="PR00463">
    <property type="entry name" value="EP450I"/>
</dbReference>
<dbReference type="InterPro" id="IPR002401">
    <property type="entry name" value="Cyt_P450_E_grp-I"/>
</dbReference>
<dbReference type="GO" id="GO:0006805">
    <property type="term" value="P:xenobiotic metabolic process"/>
    <property type="evidence" value="ECO:0007669"/>
    <property type="project" value="TreeGrafter"/>
</dbReference>
<evidence type="ECO:0000256" key="9">
    <source>
        <dbReference type="ARBA" id="ARBA00022848"/>
    </source>
</evidence>
<keyword evidence="11 14" id="KW-0408">Iron</keyword>
<dbReference type="PANTHER" id="PTHR24300">
    <property type="entry name" value="CYTOCHROME P450 508A4-RELATED"/>
    <property type="match status" value="1"/>
</dbReference>
<keyword evidence="7 14" id="KW-0479">Metal-binding</keyword>
<dbReference type="InterPro" id="IPR050182">
    <property type="entry name" value="Cytochrome_P450_fam2"/>
</dbReference>
<dbReference type="FunFam" id="1.10.630.10:FF:000238">
    <property type="entry name" value="Cytochrome P450 2A6"/>
    <property type="match status" value="1"/>
</dbReference>
<reference evidence="16" key="1">
    <citation type="submission" date="2023-06" db="EMBL/GenBank/DDBJ databases">
        <title>Identification of Cytochrome P450s in Maconellicoccus hirsutus.</title>
        <authorList>
            <person name="Selvamani S.B."/>
            <person name="Negi N."/>
            <person name="Nagarjuna Reddy K.V."/>
            <person name="Ramasamy G.G."/>
        </authorList>
    </citation>
    <scope>NUCLEOTIDE SEQUENCE</scope>
</reference>
<evidence type="ECO:0000256" key="13">
    <source>
        <dbReference type="ARBA" id="ARBA00023136"/>
    </source>
</evidence>
<accession>A0AAT9UTJ7</accession>
<evidence type="ECO:0000256" key="6">
    <source>
        <dbReference type="ARBA" id="ARBA00022617"/>
    </source>
</evidence>
<comment type="cofactor">
    <cofactor evidence="1 14">
        <name>heme</name>
        <dbReference type="ChEBI" id="CHEBI:30413"/>
    </cofactor>
</comment>
<dbReference type="Pfam" id="PF00067">
    <property type="entry name" value="p450"/>
    <property type="match status" value="1"/>
</dbReference>
<evidence type="ECO:0000313" key="16">
    <source>
        <dbReference type="EMBL" id="WIM41671.1"/>
    </source>
</evidence>
<organism evidence="16">
    <name type="scientific">Maconellicoccus hirsutus</name>
    <name type="common">Pink hibiscus mealybug</name>
    <dbReference type="NCBI Taxonomy" id="177089"/>
    <lineage>
        <taxon>Eukaryota</taxon>
        <taxon>Metazoa</taxon>
        <taxon>Ecdysozoa</taxon>
        <taxon>Arthropoda</taxon>
        <taxon>Hexapoda</taxon>
        <taxon>Insecta</taxon>
        <taxon>Pterygota</taxon>
        <taxon>Neoptera</taxon>
        <taxon>Paraneoptera</taxon>
        <taxon>Hemiptera</taxon>
        <taxon>Sternorrhyncha</taxon>
        <taxon>Coccoidea</taxon>
        <taxon>Pseudococcidae</taxon>
        <taxon>Maconellicoccus</taxon>
    </lineage>
</organism>
<evidence type="ECO:0000256" key="10">
    <source>
        <dbReference type="ARBA" id="ARBA00023002"/>
    </source>
</evidence>
<keyword evidence="9" id="KW-0492">Microsome</keyword>
<comment type="subcellular location">
    <subcellularLocation>
        <location evidence="4">Endoplasmic reticulum membrane</location>
        <topology evidence="4">Peripheral membrane protein</topology>
    </subcellularLocation>
    <subcellularLocation>
        <location evidence="3">Microsome membrane</location>
        <topology evidence="3">Peripheral membrane protein</topology>
    </subcellularLocation>
</comment>
<feature type="signal peptide" evidence="15">
    <location>
        <begin position="1"/>
        <end position="23"/>
    </location>
</feature>
<dbReference type="InterPro" id="IPR036396">
    <property type="entry name" value="Cyt_P450_sf"/>
</dbReference>
<evidence type="ECO:0000256" key="5">
    <source>
        <dbReference type="ARBA" id="ARBA00010617"/>
    </source>
</evidence>
<evidence type="ECO:0000256" key="8">
    <source>
        <dbReference type="ARBA" id="ARBA00022824"/>
    </source>
</evidence>
<protein>
    <submittedName>
        <fullName evidence="16">Cytochrome P450 3637A3</fullName>
    </submittedName>
</protein>
<keyword evidence="10" id="KW-0560">Oxidoreductase</keyword>
<feature type="chain" id="PRO_5043792988" evidence="15">
    <location>
        <begin position="24"/>
        <end position="476"/>
    </location>
</feature>
<keyword evidence="12" id="KW-0503">Monooxygenase</keyword>
<sequence>MISSAMIFFLLIFVIFLLSLIAAKRPKKYPPGPIFLPIIGSIYAVPGQAAHFNIERWRQKHGNIIGHRYGPSYEIYVTGVDESLAALKHPNFQGRKIFYHRNSGIKRGLFFNDGDKWSVIKRFTLNYFSEFQKIKIKDVMVDEMNQLFSNIVPNTVVEMNYQFFPIALNVLMKLLSSITSTRDSTMNFILTHTYKSLHETRPTGIENYFPIIRKLFFAKDNSVQVVHNYLKKSINEHRATLKVDQPRDYIDAFLIEQEKRRALGDSDTFTDEELVVDCYDLIRAGSISTADAIALVMLYLVLYPDAQNKMIQEINANIGRDIMPTLDDKKKLPYCEAVIAESLRINPIVPFTAPHRATEETEFYGYVIPKNTIVKVSLWTLFRDPQLWKDPDDFRPERFIVDGEFVKYPYHLPFGLGKRSCLMEVMARNIIFLYIASFFQKFSIHLPHGEPYPSTDLVQGSVAGPQPFKVLIKSLR</sequence>